<protein>
    <submittedName>
        <fullName evidence="2">Uncharacterized protein</fullName>
    </submittedName>
</protein>
<sequence length="71" mass="7596">MFEVSRTRDNRLFSGLSALPFDPTTGNDPLHFGSSNGPLTESPSLENTAENSKKRKITGLTSGIDTATSPQ</sequence>
<feature type="compositionally biased region" description="Polar residues" evidence="1">
    <location>
        <begin position="33"/>
        <end position="50"/>
    </location>
</feature>
<feature type="compositionally biased region" description="Basic and acidic residues" evidence="1">
    <location>
        <begin position="1"/>
        <end position="11"/>
    </location>
</feature>
<organism evidence="2 3">
    <name type="scientific">Pogonophryne albipinna</name>
    <dbReference type="NCBI Taxonomy" id="1090488"/>
    <lineage>
        <taxon>Eukaryota</taxon>
        <taxon>Metazoa</taxon>
        <taxon>Chordata</taxon>
        <taxon>Craniata</taxon>
        <taxon>Vertebrata</taxon>
        <taxon>Euteleostomi</taxon>
        <taxon>Actinopterygii</taxon>
        <taxon>Neopterygii</taxon>
        <taxon>Teleostei</taxon>
        <taxon>Neoteleostei</taxon>
        <taxon>Acanthomorphata</taxon>
        <taxon>Eupercaria</taxon>
        <taxon>Perciformes</taxon>
        <taxon>Notothenioidei</taxon>
        <taxon>Pogonophryne</taxon>
    </lineage>
</organism>
<proteinExistence type="predicted"/>
<evidence type="ECO:0000313" key="2">
    <source>
        <dbReference type="EMBL" id="KAJ4946433.1"/>
    </source>
</evidence>
<dbReference type="Proteomes" id="UP001219934">
    <property type="component" value="Unassembled WGS sequence"/>
</dbReference>
<gene>
    <name evidence="2" type="ORF">JOQ06_024100</name>
</gene>
<comment type="caution">
    <text evidence="2">The sequence shown here is derived from an EMBL/GenBank/DDBJ whole genome shotgun (WGS) entry which is preliminary data.</text>
</comment>
<evidence type="ECO:0000313" key="3">
    <source>
        <dbReference type="Proteomes" id="UP001219934"/>
    </source>
</evidence>
<reference evidence="2" key="1">
    <citation type="submission" date="2022-11" db="EMBL/GenBank/DDBJ databases">
        <title>Chromosome-level genome of Pogonophryne albipinna.</title>
        <authorList>
            <person name="Jo E."/>
        </authorList>
    </citation>
    <scope>NUCLEOTIDE SEQUENCE</scope>
    <source>
        <strain evidence="2">SGF0006</strain>
        <tissue evidence="2">Muscle</tissue>
    </source>
</reference>
<evidence type="ECO:0000256" key="1">
    <source>
        <dbReference type="SAM" id="MobiDB-lite"/>
    </source>
</evidence>
<dbReference type="AlphaFoldDB" id="A0AAD6BLN7"/>
<feature type="compositionally biased region" description="Polar residues" evidence="1">
    <location>
        <begin position="59"/>
        <end position="71"/>
    </location>
</feature>
<feature type="region of interest" description="Disordered" evidence="1">
    <location>
        <begin position="1"/>
        <end position="71"/>
    </location>
</feature>
<dbReference type="EMBL" id="JAPTMU010000003">
    <property type="protein sequence ID" value="KAJ4946433.1"/>
    <property type="molecule type" value="Genomic_DNA"/>
</dbReference>
<keyword evidence="3" id="KW-1185">Reference proteome</keyword>
<name>A0AAD6BLN7_9TELE</name>
<accession>A0AAD6BLN7</accession>